<feature type="transmembrane region" description="Helical" evidence="6">
    <location>
        <begin position="40"/>
        <end position="65"/>
    </location>
</feature>
<feature type="transmembrane region" description="Helical" evidence="6">
    <location>
        <begin position="6"/>
        <end position="28"/>
    </location>
</feature>
<comment type="subcellular location">
    <subcellularLocation>
        <location evidence="1">Cell membrane</location>
        <topology evidence="1">Multi-pass membrane protein</topology>
    </subcellularLocation>
</comment>
<evidence type="ECO:0000256" key="3">
    <source>
        <dbReference type="ARBA" id="ARBA00022692"/>
    </source>
</evidence>
<dbReference type="InterPro" id="IPR001123">
    <property type="entry name" value="LeuE-type"/>
</dbReference>
<keyword evidence="2" id="KW-1003">Cell membrane</keyword>
<dbReference type="Pfam" id="PF01810">
    <property type="entry name" value="LysE"/>
    <property type="match status" value="1"/>
</dbReference>
<keyword evidence="5 6" id="KW-0472">Membrane</keyword>
<evidence type="ECO:0000256" key="6">
    <source>
        <dbReference type="SAM" id="Phobius"/>
    </source>
</evidence>
<feature type="transmembrane region" description="Helical" evidence="6">
    <location>
        <begin position="71"/>
        <end position="92"/>
    </location>
</feature>
<evidence type="ECO:0000313" key="7">
    <source>
        <dbReference type="EMBL" id="PCI78571.1"/>
    </source>
</evidence>
<comment type="caution">
    <text evidence="7">The sequence shown here is derived from an EMBL/GenBank/DDBJ whole genome shotgun (WGS) entry which is preliminary data.</text>
</comment>
<evidence type="ECO:0000256" key="2">
    <source>
        <dbReference type="ARBA" id="ARBA00022475"/>
    </source>
</evidence>
<protein>
    <submittedName>
        <fullName evidence="7">Lysine transporter LysE</fullName>
    </submittedName>
</protein>
<feature type="transmembrane region" description="Helical" evidence="6">
    <location>
        <begin position="140"/>
        <end position="164"/>
    </location>
</feature>
<reference evidence="8" key="1">
    <citation type="submission" date="2017-08" db="EMBL/GenBank/DDBJ databases">
        <title>A dynamic microbial community with high functional redundancy inhabits the cold, oxic subseafloor aquifer.</title>
        <authorList>
            <person name="Tully B.J."/>
            <person name="Wheat C.G."/>
            <person name="Glazer B.T."/>
            <person name="Huber J.A."/>
        </authorList>
    </citation>
    <scope>NUCLEOTIDE SEQUENCE [LARGE SCALE GENOMIC DNA]</scope>
</reference>
<proteinExistence type="predicted"/>
<dbReference type="EMBL" id="NVUL01000030">
    <property type="protein sequence ID" value="PCI78571.1"/>
    <property type="molecule type" value="Genomic_DNA"/>
</dbReference>
<evidence type="ECO:0000256" key="1">
    <source>
        <dbReference type="ARBA" id="ARBA00004651"/>
    </source>
</evidence>
<sequence>MELGQIISFLTVSAVFIAVPGPNVLVIVSTTIVSGKLRGLQTVAGTSLAMIVQLTIAALGTSLLLSTLSQGLIWLKWCGVVYLLFLGINSLYAFFTHKKSKHPSAADSMQRGFWVSLTNPKTIIFFSAFLPQFANADSAYLPQIAILSGSFLLLAVTIDCTYAISSTKLKWFLASKDIDRVSNGVSGAFFIGAGGLLANTNRV</sequence>
<dbReference type="GO" id="GO:0015171">
    <property type="term" value="F:amino acid transmembrane transporter activity"/>
    <property type="evidence" value="ECO:0007669"/>
    <property type="project" value="TreeGrafter"/>
</dbReference>
<dbReference type="Proteomes" id="UP000218767">
    <property type="component" value="Unassembled WGS sequence"/>
</dbReference>
<accession>A0A2A4X8D2</accession>
<name>A0A2A4X8D2_9GAMM</name>
<dbReference type="PANTHER" id="PTHR30086:SF20">
    <property type="entry name" value="ARGININE EXPORTER PROTEIN ARGO-RELATED"/>
    <property type="match status" value="1"/>
</dbReference>
<feature type="transmembrane region" description="Helical" evidence="6">
    <location>
        <begin position="113"/>
        <end position="134"/>
    </location>
</feature>
<gene>
    <name evidence="7" type="ORF">COB20_06530</name>
</gene>
<evidence type="ECO:0000256" key="5">
    <source>
        <dbReference type="ARBA" id="ARBA00023136"/>
    </source>
</evidence>
<dbReference type="AlphaFoldDB" id="A0A2A4X8D2"/>
<evidence type="ECO:0000256" key="4">
    <source>
        <dbReference type="ARBA" id="ARBA00022989"/>
    </source>
</evidence>
<keyword evidence="3 6" id="KW-0812">Transmembrane</keyword>
<evidence type="ECO:0000313" key="8">
    <source>
        <dbReference type="Proteomes" id="UP000218767"/>
    </source>
</evidence>
<keyword evidence="4 6" id="KW-1133">Transmembrane helix</keyword>
<dbReference type="PANTHER" id="PTHR30086">
    <property type="entry name" value="ARGININE EXPORTER PROTEIN ARGO"/>
    <property type="match status" value="1"/>
</dbReference>
<organism evidence="7 8">
    <name type="scientific">SAR86 cluster bacterium</name>
    <dbReference type="NCBI Taxonomy" id="2030880"/>
    <lineage>
        <taxon>Bacteria</taxon>
        <taxon>Pseudomonadati</taxon>
        <taxon>Pseudomonadota</taxon>
        <taxon>Gammaproteobacteria</taxon>
        <taxon>SAR86 cluster</taxon>
    </lineage>
</organism>
<dbReference type="PIRSF" id="PIRSF006324">
    <property type="entry name" value="LeuE"/>
    <property type="match status" value="1"/>
</dbReference>
<dbReference type="GO" id="GO:0005886">
    <property type="term" value="C:plasma membrane"/>
    <property type="evidence" value="ECO:0007669"/>
    <property type="project" value="UniProtKB-SubCell"/>
</dbReference>